<dbReference type="InterPro" id="IPR053135">
    <property type="entry name" value="AKR2_Oxidoreductase"/>
</dbReference>
<sequence>MASNIREQSVKYRQLGQTDLSVSEVGFGAWTVSTNWWGKITEEEGINLLVRAYDLGINFIDTADTYSNGYGEEIVAKALKDQRHDIVIATKFGYDIYSPFERIGHEERPQKWTPEFI</sequence>
<name>A0A382YJX7_9ZZZZ</name>
<feature type="domain" description="NADP-dependent oxidoreductase" evidence="1">
    <location>
        <begin position="25"/>
        <end position="98"/>
    </location>
</feature>
<feature type="non-terminal residue" evidence="2">
    <location>
        <position position="117"/>
    </location>
</feature>
<dbReference type="Pfam" id="PF00248">
    <property type="entry name" value="Aldo_ket_red"/>
    <property type="match status" value="1"/>
</dbReference>
<gene>
    <name evidence="2" type="ORF">METZ01_LOCUS436009</name>
</gene>
<dbReference type="InterPro" id="IPR036812">
    <property type="entry name" value="NAD(P)_OxRdtase_dom_sf"/>
</dbReference>
<protein>
    <recommendedName>
        <fullName evidence="1">NADP-dependent oxidoreductase domain-containing protein</fullName>
    </recommendedName>
</protein>
<dbReference type="SUPFAM" id="SSF51430">
    <property type="entry name" value="NAD(P)-linked oxidoreductase"/>
    <property type="match status" value="1"/>
</dbReference>
<reference evidence="2" key="1">
    <citation type="submission" date="2018-05" db="EMBL/GenBank/DDBJ databases">
        <authorList>
            <person name="Lanie J.A."/>
            <person name="Ng W.-L."/>
            <person name="Kazmierczak K.M."/>
            <person name="Andrzejewski T.M."/>
            <person name="Davidsen T.M."/>
            <person name="Wayne K.J."/>
            <person name="Tettelin H."/>
            <person name="Glass J.I."/>
            <person name="Rusch D."/>
            <person name="Podicherti R."/>
            <person name="Tsui H.-C.T."/>
            <person name="Winkler M.E."/>
        </authorList>
    </citation>
    <scope>NUCLEOTIDE SEQUENCE</scope>
</reference>
<dbReference type="PANTHER" id="PTHR43312">
    <property type="entry name" value="D-THREO-ALDOSE 1-DEHYDROGENASE"/>
    <property type="match status" value="1"/>
</dbReference>
<proteinExistence type="predicted"/>
<dbReference type="AlphaFoldDB" id="A0A382YJX7"/>
<dbReference type="InterPro" id="IPR023210">
    <property type="entry name" value="NADP_OxRdtase_dom"/>
</dbReference>
<dbReference type="EMBL" id="UINC01176155">
    <property type="protein sequence ID" value="SVD83155.1"/>
    <property type="molecule type" value="Genomic_DNA"/>
</dbReference>
<evidence type="ECO:0000313" key="2">
    <source>
        <dbReference type="EMBL" id="SVD83155.1"/>
    </source>
</evidence>
<dbReference type="Gene3D" id="3.20.20.100">
    <property type="entry name" value="NADP-dependent oxidoreductase domain"/>
    <property type="match status" value="1"/>
</dbReference>
<organism evidence="2">
    <name type="scientific">marine metagenome</name>
    <dbReference type="NCBI Taxonomy" id="408172"/>
    <lineage>
        <taxon>unclassified sequences</taxon>
        <taxon>metagenomes</taxon>
        <taxon>ecological metagenomes</taxon>
    </lineage>
</organism>
<accession>A0A382YJX7</accession>
<evidence type="ECO:0000259" key="1">
    <source>
        <dbReference type="Pfam" id="PF00248"/>
    </source>
</evidence>
<dbReference type="PANTHER" id="PTHR43312:SF1">
    <property type="entry name" value="NADP-DEPENDENT OXIDOREDUCTASE DOMAIN-CONTAINING PROTEIN"/>
    <property type="match status" value="1"/>
</dbReference>
<feature type="non-terminal residue" evidence="2">
    <location>
        <position position="1"/>
    </location>
</feature>